<dbReference type="Proteomes" id="UP000245697">
    <property type="component" value="Unassembled WGS sequence"/>
</dbReference>
<gene>
    <name evidence="2" type="ORF">BC793_11178</name>
</gene>
<dbReference type="RefSeq" id="WP_146246420.1">
    <property type="nucleotide sequence ID" value="NZ_BONA01000061.1"/>
</dbReference>
<name>A0A316F9Z7_9ACTN</name>
<feature type="transmembrane region" description="Helical" evidence="1">
    <location>
        <begin position="45"/>
        <end position="66"/>
    </location>
</feature>
<keyword evidence="3" id="KW-1185">Reference proteome</keyword>
<organism evidence="2 3">
    <name type="scientific">Actinoplanes xinjiangensis</name>
    <dbReference type="NCBI Taxonomy" id="512350"/>
    <lineage>
        <taxon>Bacteria</taxon>
        <taxon>Bacillati</taxon>
        <taxon>Actinomycetota</taxon>
        <taxon>Actinomycetes</taxon>
        <taxon>Micromonosporales</taxon>
        <taxon>Micromonosporaceae</taxon>
        <taxon>Actinoplanes</taxon>
    </lineage>
</organism>
<keyword evidence="1" id="KW-0472">Membrane</keyword>
<protein>
    <submittedName>
        <fullName evidence="2">Uncharacterized protein</fullName>
    </submittedName>
</protein>
<feature type="transmembrane region" description="Helical" evidence="1">
    <location>
        <begin position="20"/>
        <end position="39"/>
    </location>
</feature>
<keyword evidence="1" id="KW-0812">Transmembrane</keyword>
<evidence type="ECO:0000313" key="3">
    <source>
        <dbReference type="Proteomes" id="UP000245697"/>
    </source>
</evidence>
<dbReference type="EMBL" id="QGGR01000011">
    <property type="protein sequence ID" value="PWK45105.1"/>
    <property type="molecule type" value="Genomic_DNA"/>
</dbReference>
<evidence type="ECO:0000256" key="1">
    <source>
        <dbReference type="SAM" id="Phobius"/>
    </source>
</evidence>
<dbReference type="AlphaFoldDB" id="A0A316F9Z7"/>
<proteinExistence type="predicted"/>
<comment type="caution">
    <text evidence="2">The sequence shown here is derived from an EMBL/GenBank/DDBJ whole genome shotgun (WGS) entry which is preliminary data.</text>
</comment>
<evidence type="ECO:0000313" key="2">
    <source>
        <dbReference type="EMBL" id="PWK45105.1"/>
    </source>
</evidence>
<accession>A0A316F9Z7</accession>
<keyword evidence="1" id="KW-1133">Transmembrane helix</keyword>
<reference evidence="2 3" key="1">
    <citation type="submission" date="2018-05" db="EMBL/GenBank/DDBJ databases">
        <title>Genomic Encyclopedia of Archaeal and Bacterial Type Strains, Phase II (KMG-II): from individual species to whole genera.</title>
        <authorList>
            <person name="Goeker M."/>
        </authorList>
    </citation>
    <scope>NUCLEOTIDE SEQUENCE [LARGE SCALE GENOMIC DNA]</scope>
    <source>
        <strain evidence="2 3">DSM 45184</strain>
    </source>
</reference>
<sequence length="72" mass="7366">MAGETRSAGPYSKATMRKLVIAAVVLDVIVGAIAVKYAIDGHAAAPMLLGLAGALIAVLLLTVPLAKRRGRL</sequence>